<name>A0A399RLG8_9PROT</name>
<comment type="caution">
    <text evidence="1">The sequence shown here is derived from an EMBL/GenBank/DDBJ whole genome shotgun (WGS) entry which is preliminary data.</text>
</comment>
<evidence type="ECO:0000313" key="1">
    <source>
        <dbReference type="EMBL" id="RIJ30692.1"/>
    </source>
</evidence>
<dbReference type="OrthoDB" id="9785826at2"/>
<accession>A0A399RLG8</accession>
<dbReference type="InterPro" id="IPR002347">
    <property type="entry name" value="SDR_fam"/>
</dbReference>
<evidence type="ECO:0000313" key="2">
    <source>
        <dbReference type="Proteomes" id="UP000266385"/>
    </source>
</evidence>
<dbReference type="InterPro" id="IPR036291">
    <property type="entry name" value="NAD(P)-bd_dom_sf"/>
</dbReference>
<dbReference type="RefSeq" id="WP_119376000.1">
    <property type="nucleotide sequence ID" value="NZ_QWFX01000006.1"/>
</dbReference>
<dbReference type="GO" id="GO:0005737">
    <property type="term" value="C:cytoplasm"/>
    <property type="evidence" value="ECO:0007669"/>
    <property type="project" value="TreeGrafter"/>
</dbReference>
<dbReference type="InterPro" id="IPR051468">
    <property type="entry name" value="Fungal_SecMetab_SDRs"/>
</dbReference>
<protein>
    <submittedName>
        <fullName evidence="1">SDR family NAD(P)-dependent oxidoreductase</fullName>
    </submittedName>
</protein>
<proteinExistence type="predicted"/>
<dbReference type="Proteomes" id="UP000266385">
    <property type="component" value="Unassembled WGS sequence"/>
</dbReference>
<dbReference type="PRINTS" id="PR00081">
    <property type="entry name" value="GDHRDH"/>
</dbReference>
<dbReference type="AlphaFoldDB" id="A0A399RLG8"/>
<dbReference type="PANTHER" id="PTHR43544">
    <property type="entry name" value="SHORT-CHAIN DEHYDROGENASE/REDUCTASE"/>
    <property type="match status" value="1"/>
</dbReference>
<dbReference type="PANTHER" id="PTHR43544:SF12">
    <property type="entry name" value="NAD(P)-BINDING ROSSMANN-FOLD SUPERFAMILY PROTEIN"/>
    <property type="match status" value="1"/>
</dbReference>
<dbReference type="SUPFAM" id="SSF51735">
    <property type="entry name" value="NAD(P)-binding Rossmann-fold domains"/>
    <property type="match status" value="1"/>
</dbReference>
<reference evidence="1 2" key="1">
    <citation type="submission" date="2018-08" db="EMBL/GenBank/DDBJ databases">
        <title>Henriciella mobilis sp. nov., isolated from seawater.</title>
        <authorList>
            <person name="Cheng H."/>
            <person name="Wu Y.-H."/>
            <person name="Xu X.-W."/>
            <person name="Guo L.-L."/>
        </authorList>
    </citation>
    <scope>NUCLEOTIDE SEQUENCE [LARGE SCALE GENOMIC DNA]</scope>
    <source>
        <strain evidence="1 2">JN25</strain>
    </source>
</reference>
<organism evidence="1 2">
    <name type="scientific">Henriciella mobilis</name>
    <dbReference type="NCBI Taxonomy" id="2305467"/>
    <lineage>
        <taxon>Bacteria</taxon>
        <taxon>Pseudomonadati</taxon>
        <taxon>Pseudomonadota</taxon>
        <taxon>Alphaproteobacteria</taxon>
        <taxon>Hyphomonadales</taxon>
        <taxon>Hyphomonadaceae</taxon>
        <taxon>Henriciella</taxon>
    </lineage>
</organism>
<dbReference type="EMBL" id="QWFX01000006">
    <property type="protein sequence ID" value="RIJ30692.1"/>
    <property type="molecule type" value="Genomic_DNA"/>
</dbReference>
<dbReference type="GO" id="GO:0016491">
    <property type="term" value="F:oxidoreductase activity"/>
    <property type="evidence" value="ECO:0007669"/>
    <property type="project" value="TreeGrafter"/>
</dbReference>
<keyword evidence="2" id="KW-1185">Reference proteome</keyword>
<sequence>MSAVIIGATGGIGRALTLALHERGHAGPIHALSRSGGGDWPDGIVPGKIDILDEDSIAQAAERAGSPHLVIVASGILSDGERLQPEKSFRHQSMAAYEEVFRINTFGPGLVAKHFLPRMPKEGRAIFAALSARVGSIGDNGFGGWHAYRASKAALNMLIRNFAIEQARRNEAFVCVGLHPGTVDTDLSKPFQSNVPDKQLQTAAQSAGHLLDVLDSLGPEVSGKVFDWKGEEIEP</sequence>
<dbReference type="Pfam" id="PF00106">
    <property type="entry name" value="adh_short"/>
    <property type="match status" value="1"/>
</dbReference>
<gene>
    <name evidence="1" type="ORF">D1223_08740</name>
</gene>
<dbReference type="Gene3D" id="3.40.50.720">
    <property type="entry name" value="NAD(P)-binding Rossmann-like Domain"/>
    <property type="match status" value="1"/>
</dbReference>